<dbReference type="EMBL" id="JBJXBP010000003">
    <property type="protein sequence ID" value="KAL3838197.1"/>
    <property type="molecule type" value="Genomic_DNA"/>
</dbReference>
<evidence type="ECO:0000313" key="6">
    <source>
        <dbReference type="EMBL" id="KAL3838197.1"/>
    </source>
</evidence>
<dbReference type="Gene3D" id="1.25.10.10">
    <property type="entry name" value="Leucine-rich Repeat Variant"/>
    <property type="match status" value="1"/>
</dbReference>
<dbReference type="InterPro" id="IPR016024">
    <property type="entry name" value="ARM-type_fold"/>
</dbReference>
<sequence length="885" mass="97714">MTDSIKGMYDVALKPKLLRSLLREYVPDDKHPFSNPSELSYVVSTVKAHKLLSEWSPHTVEQDLIDGWKAVVDSWINRLLTLVSSNLPDKCWAGICLLGVTSQECSTERFLASYSVWLNKLLPLIQPPVVSQFVMAASCASLSDIFTRISELSNAKKDGTSQATRIIQPVLKLFSEDISAVALEEAICLLCTMTTLFPLSVHRHYDSVEAAIVSKLMSGKCSASVSKKLGYVLSLLPRSRGDEDSWSLMMDKILLSINNQLNDAFQGLEEESKGMETMRALLPSGKQPPPPLGGLEQSLDLSWRPERLLGSRISTLMHGCCNMLTSSYPVLVNSHSELFSGFRKNWACLLLLVPVPIRGLVALARRVLMVDGSLSLSSYAFMTTLKQDFICSELPLLQLHSLEILMAVVKGLSSQLLPHVADIVRLLTEYLRRCAFSDLRIKAYSIMKVLLISMGIGIAIHLNQDVINNILIDLDFLDGEKDKNLGTYSKVPAELLSESRQRKRKHSSIMGPVQEQLTCDVQEALHNLTPITVKIAALEALETLLTVGGSMRSESWRAKVDYLLINMATDACREGWSSEERKVFLSGEPTPVWANYQLATLRALLASLISPGRVRPSHLGLGLELFRRGMQETGTKLAEFCGHALLSLEVLIHPRARSLLELQPDTVYTNENRQVYTFHSGKPGKDLGEPESDDDELKESWLGNNTESEIQVSDGQQNVNFIEKPPKDPFPVKLPSVQGNSFTHVPVQGNSFTHIPVQGDSFTHVPEASEVRASSSYITNKGVSDGDDLMVESHSIAVDHLVGDQPGTGALDIAVKSAVISEVYEPESPSSKHELQTKDDEEFTAILERMSATLRNTVRSKGLFESDNESSDGFPDIVDGDPDSD</sequence>
<comment type="caution">
    <text evidence="6">The sequence shown here is derived from an EMBL/GenBank/DDBJ whole genome shotgun (WGS) entry which is preliminary data.</text>
</comment>
<keyword evidence="7" id="KW-1185">Reference proteome</keyword>
<dbReference type="Pfam" id="PF08167">
    <property type="entry name" value="RIX1"/>
    <property type="match status" value="1"/>
</dbReference>
<gene>
    <name evidence="6" type="ORF">ACJIZ3_022788</name>
</gene>
<reference evidence="6 7" key="1">
    <citation type="submission" date="2024-12" db="EMBL/GenBank/DDBJ databases">
        <title>The unique morphological basis and parallel evolutionary history of personate flowers in Penstemon.</title>
        <authorList>
            <person name="Depatie T.H."/>
            <person name="Wessinger C.A."/>
        </authorList>
    </citation>
    <scope>NUCLEOTIDE SEQUENCE [LARGE SCALE GENOMIC DNA]</scope>
    <source>
        <strain evidence="6">WTNN_2</strain>
        <tissue evidence="6">Leaf</tissue>
    </source>
</reference>
<dbReference type="SUPFAM" id="SSF48371">
    <property type="entry name" value="ARM repeat"/>
    <property type="match status" value="1"/>
</dbReference>
<name>A0ABD3TN56_9LAMI</name>
<dbReference type="Proteomes" id="UP001634393">
    <property type="component" value="Unassembled WGS sequence"/>
</dbReference>
<evidence type="ECO:0000256" key="3">
    <source>
        <dbReference type="ARBA" id="ARBA00023242"/>
    </source>
</evidence>
<evidence type="ECO:0000256" key="2">
    <source>
        <dbReference type="ARBA" id="ARBA00010511"/>
    </source>
</evidence>
<evidence type="ECO:0000259" key="5">
    <source>
        <dbReference type="Pfam" id="PF08167"/>
    </source>
</evidence>
<dbReference type="PANTHER" id="PTHR34105:SF1">
    <property type="entry name" value="PROLINE-, GLUTAMIC ACID- AND LEUCINE-RICH PROTEIN 1"/>
    <property type="match status" value="1"/>
</dbReference>
<proteinExistence type="inferred from homology"/>
<dbReference type="GO" id="GO:0005634">
    <property type="term" value="C:nucleus"/>
    <property type="evidence" value="ECO:0007669"/>
    <property type="project" value="UniProtKB-SubCell"/>
</dbReference>
<evidence type="ECO:0000256" key="1">
    <source>
        <dbReference type="ARBA" id="ARBA00004123"/>
    </source>
</evidence>
<comment type="similarity">
    <text evidence="2">Belongs to the RIX1/PELP1 family.</text>
</comment>
<dbReference type="InterPro" id="IPR011989">
    <property type="entry name" value="ARM-like"/>
</dbReference>
<keyword evidence="3" id="KW-0539">Nucleus</keyword>
<feature type="region of interest" description="Disordered" evidence="4">
    <location>
        <begin position="678"/>
        <end position="699"/>
    </location>
</feature>
<protein>
    <recommendedName>
        <fullName evidence="5">Pre-rRNA-processing protein RIX1 N-terminal domain-containing protein</fullName>
    </recommendedName>
</protein>
<evidence type="ECO:0000256" key="4">
    <source>
        <dbReference type="SAM" id="MobiDB-lite"/>
    </source>
</evidence>
<accession>A0ABD3TN56</accession>
<dbReference type="PANTHER" id="PTHR34105">
    <property type="entry name" value="PROLINE-, GLUTAMIC ACID- AND LEUCINE-RICH PROTEIN 1"/>
    <property type="match status" value="1"/>
</dbReference>
<comment type="subcellular location">
    <subcellularLocation>
        <location evidence="1">Nucleus</location>
    </subcellularLocation>
</comment>
<dbReference type="AlphaFoldDB" id="A0ABD3TN56"/>
<evidence type="ECO:0000313" key="7">
    <source>
        <dbReference type="Proteomes" id="UP001634393"/>
    </source>
</evidence>
<feature type="region of interest" description="Disordered" evidence="4">
    <location>
        <begin position="857"/>
        <end position="885"/>
    </location>
</feature>
<organism evidence="6 7">
    <name type="scientific">Penstemon smallii</name>
    <dbReference type="NCBI Taxonomy" id="265156"/>
    <lineage>
        <taxon>Eukaryota</taxon>
        <taxon>Viridiplantae</taxon>
        <taxon>Streptophyta</taxon>
        <taxon>Embryophyta</taxon>
        <taxon>Tracheophyta</taxon>
        <taxon>Spermatophyta</taxon>
        <taxon>Magnoliopsida</taxon>
        <taxon>eudicotyledons</taxon>
        <taxon>Gunneridae</taxon>
        <taxon>Pentapetalae</taxon>
        <taxon>asterids</taxon>
        <taxon>lamiids</taxon>
        <taxon>Lamiales</taxon>
        <taxon>Plantaginaceae</taxon>
        <taxon>Cheloneae</taxon>
        <taxon>Penstemon</taxon>
    </lineage>
</organism>
<dbReference type="InterPro" id="IPR012583">
    <property type="entry name" value="RIX1_N"/>
</dbReference>
<feature type="domain" description="Pre-rRNA-processing protein RIX1 N-terminal" evidence="5">
    <location>
        <begin position="20"/>
        <end position="222"/>
    </location>
</feature>